<proteinExistence type="predicted"/>
<evidence type="ECO:0008006" key="4">
    <source>
        <dbReference type="Google" id="ProtNLM"/>
    </source>
</evidence>
<keyword evidence="1" id="KW-0732">Signal</keyword>
<protein>
    <recommendedName>
        <fullName evidence="4">Lipoprotein</fullName>
    </recommendedName>
</protein>
<sequence length="157" mass="18189">MKAINIFFKLAASTIFASVILSACNPAKKEATDKKEETKAEVTDTMKMQFNTVNVDSMYIMFPDKDEKYIIGDTDKNKLGEYFALSVNDTLWNNSGIMVKMVAPDYTIISHYKDKPQDDNTWLMIWKESGRIKYDNKWYFADGQKKNEIYQILGSYK</sequence>
<keyword evidence="3" id="KW-1185">Reference proteome</keyword>
<organism evidence="2 3">
    <name type="scientific">Dysgonomonas hofstadii</name>
    <dbReference type="NCBI Taxonomy" id="637886"/>
    <lineage>
        <taxon>Bacteria</taxon>
        <taxon>Pseudomonadati</taxon>
        <taxon>Bacteroidota</taxon>
        <taxon>Bacteroidia</taxon>
        <taxon>Bacteroidales</taxon>
        <taxon>Dysgonomonadaceae</taxon>
        <taxon>Dysgonomonas</taxon>
    </lineage>
</organism>
<evidence type="ECO:0000313" key="2">
    <source>
        <dbReference type="EMBL" id="MBB4036676.1"/>
    </source>
</evidence>
<gene>
    <name evidence="2" type="ORF">GGR21_002582</name>
</gene>
<dbReference type="PROSITE" id="PS51257">
    <property type="entry name" value="PROKAR_LIPOPROTEIN"/>
    <property type="match status" value="1"/>
</dbReference>
<dbReference type="RefSeq" id="WP_183307569.1">
    <property type="nucleotide sequence ID" value="NZ_JACIEP010000008.1"/>
</dbReference>
<feature type="signal peptide" evidence="1">
    <location>
        <begin position="1"/>
        <end position="17"/>
    </location>
</feature>
<dbReference type="EMBL" id="JACIEP010000008">
    <property type="protein sequence ID" value="MBB4036676.1"/>
    <property type="molecule type" value="Genomic_DNA"/>
</dbReference>
<evidence type="ECO:0000256" key="1">
    <source>
        <dbReference type="SAM" id="SignalP"/>
    </source>
</evidence>
<dbReference type="Proteomes" id="UP000555103">
    <property type="component" value="Unassembled WGS sequence"/>
</dbReference>
<feature type="chain" id="PRO_5033004117" description="Lipoprotein" evidence="1">
    <location>
        <begin position="18"/>
        <end position="157"/>
    </location>
</feature>
<reference evidence="2 3" key="1">
    <citation type="submission" date="2020-08" db="EMBL/GenBank/DDBJ databases">
        <title>Genomic Encyclopedia of Type Strains, Phase IV (KMG-IV): sequencing the most valuable type-strain genomes for metagenomic binning, comparative biology and taxonomic classification.</title>
        <authorList>
            <person name="Goeker M."/>
        </authorList>
    </citation>
    <scope>NUCLEOTIDE SEQUENCE [LARGE SCALE GENOMIC DNA]</scope>
    <source>
        <strain evidence="2 3">DSM 104969</strain>
    </source>
</reference>
<evidence type="ECO:0000313" key="3">
    <source>
        <dbReference type="Proteomes" id="UP000555103"/>
    </source>
</evidence>
<comment type="caution">
    <text evidence="2">The sequence shown here is derived from an EMBL/GenBank/DDBJ whole genome shotgun (WGS) entry which is preliminary data.</text>
</comment>
<accession>A0A840CMQ3</accession>
<dbReference type="AlphaFoldDB" id="A0A840CMQ3"/>
<name>A0A840CMQ3_9BACT</name>